<accession>A3IJ88</accession>
<dbReference type="Proteomes" id="UP000003781">
    <property type="component" value="Unassembled WGS sequence"/>
</dbReference>
<dbReference type="REBASE" id="23817">
    <property type="entry name" value="CspCCYORF18787P"/>
</dbReference>
<gene>
    <name evidence="1" type="ORF">CY0110_18782</name>
</gene>
<name>A3IJ88_9CHRO</name>
<proteinExistence type="predicted"/>
<evidence type="ECO:0000313" key="2">
    <source>
        <dbReference type="Proteomes" id="UP000003781"/>
    </source>
</evidence>
<organism evidence="1 2">
    <name type="scientific">Crocosphaera chwakensis CCY0110</name>
    <dbReference type="NCBI Taxonomy" id="391612"/>
    <lineage>
        <taxon>Bacteria</taxon>
        <taxon>Bacillati</taxon>
        <taxon>Cyanobacteriota</taxon>
        <taxon>Cyanophyceae</taxon>
        <taxon>Oscillatoriophycideae</taxon>
        <taxon>Chroococcales</taxon>
        <taxon>Aphanothecaceae</taxon>
        <taxon>Crocosphaera</taxon>
        <taxon>Crocosphaera chwakensis</taxon>
    </lineage>
</organism>
<comment type="caution">
    <text evidence="1">The sequence shown here is derived from an EMBL/GenBank/DDBJ whole genome shotgun (WGS) entry which is preliminary data.</text>
</comment>
<evidence type="ECO:0000313" key="1">
    <source>
        <dbReference type="EMBL" id="EAZ93870.1"/>
    </source>
</evidence>
<protein>
    <submittedName>
        <fullName evidence="1">Uncharacterized protein</fullName>
    </submittedName>
</protein>
<keyword evidence="2" id="KW-1185">Reference proteome</keyword>
<dbReference type="AlphaFoldDB" id="A3IJ88"/>
<sequence>MLKFYIILVLIIILTPLIKKIIESNQNYGEIK</sequence>
<reference evidence="1 2" key="1">
    <citation type="submission" date="2007-03" db="EMBL/GenBank/DDBJ databases">
        <authorList>
            <person name="Stal L."/>
            <person name="Ferriera S."/>
            <person name="Johnson J."/>
            <person name="Kravitz S."/>
            <person name="Beeson K."/>
            <person name="Sutton G."/>
            <person name="Rogers Y.-H."/>
            <person name="Friedman R."/>
            <person name="Frazier M."/>
            <person name="Venter J.C."/>
        </authorList>
    </citation>
    <scope>NUCLEOTIDE SEQUENCE [LARGE SCALE GENOMIC DNA]</scope>
    <source>
        <strain evidence="1 2">CCY0110</strain>
    </source>
</reference>
<dbReference type="EMBL" id="AAXW01000002">
    <property type="protein sequence ID" value="EAZ93870.1"/>
    <property type="molecule type" value="Genomic_DNA"/>
</dbReference>